<dbReference type="InterPro" id="IPR053000">
    <property type="entry name" value="WSS1-like_metalloprotease"/>
</dbReference>
<feature type="non-terminal residue" evidence="2">
    <location>
        <position position="1"/>
    </location>
</feature>
<keyword evidence="3" id="KW-1185">Reference proteome</keyword>
<accession>A0A4P9VXV7</accession>
<protein>
    <submittedName>
        <fullName evidence="2">WLM domain-containing protein</fullName>
    </submittedName>
</protein>
<dbReference type="InterPro" id="IPR013536">
    <property type="entry name" value="WLM_dom"/>
</dbReference>
<organism evidence="2 3">
    <name type="scientific">Blyttiomyces helicus</name>
    <dbReference type="NCBI Taxonomy" id="388810"/>
    <lineage>
        <taxon>Eukaryota</taxon>
        <taxon>Fungi</taxon>
        <taxon>Fungi incertae sedis</taxon>
        <taxon>Chytridiomycota</taxon>
        <taxon>Chytridiomycota incertae sedis</taxon>
        <taxon>Chytridiomycetes</taxon>
        <taxon>Chytridiomycetes incertae sedis</taxon>
        <taxon>Blyttiomyces</taxon>
    </lineage>
</organism>
<dbReference type="PANTHER" id="PTHR46622">
    <property type="entry name" value="DNA-DEPENDENT METALLOPROTEASE WSS1"/>
    <property type="match status" value="1"/>
</dbReference>
<evidence type="ECO:0000259" key="1">
    <source>
        <dbReference type="PROSITE" id="PS51397"/>
    </source>
</evidence>
<dbReference type="GO" id="GO:0005634">
    <property type="term" value="C:nucleus"/>
    <property type="evidence" value="ECO:0007669"/>
    <property type="project" value="TreeGrafter"/>
</dbReference>
<dbReference type="GO" id="GO:0006281">
    <property type="term" value="P:DNA repair"/>
    <property type="evidence" value="ECO:0007669"/>
    <property type="project" value="TreeGrafter"/>
</dbReference>
<dbReference type="GO" id="GO:0008237">
    <property type="term" value="F:metallopeptidase activity"/>
    <property type="evidence" value="ECO:0007669"/>
    <property type="project" value="TreeGrafter"/>
</dbReference>
<dbReference type="AlphaFoldDB" id="A0A4P9VXV7"/>
<dbReference type="EMBL" id="ML000858">
    <property type="protein sequence ID" value="RKO83775.1"/>
    <property type="molecule type" value="Genomic_DNA"/>
</dbReference>
<evidence type="ECO:0000313" key="3">
    <source>
        <dbReference type="Proteomes" id="UP000269721"/>
    </source>
</evidence>
<dbReference type="OrthoDB" id="261960at2759"/>
<evidence type="ECO:0000313" key="2">
    <source>
        <dbReference type="EMBL" id="RKO83775.1"/>
    </source>
</evidence>
<proteinExistence type="predicted"/>
<name>A0A4P9VXV7_9FUNG</name>
<dbReference type="PROSITE" id="PS51397">
    <property type="entry name" value="WLM"/>
    <property type="match status" value="1"/>
</dbReference>
<reference evidence="3" key="1">
    <citation type="journal article" date="2018" name="Nat. Microbiol.">
        <title>Leveraging single-cell genomics to expand the fungal tree of life.</title>
        <authorList>
            <person name="Ahrendt S.R."/>
            <person name="Quandt C.A."/>
            <person name="Ciobanu D."/>
            <person name="Clum A."/>
            <person name="Salamov A."/>
            <person name="Andreopoulos B."/>
            <person name="Cheng J.F."/>
            <person name="Woyke T."/>
            <person name="Pelin A."/>
            <person name="Henrissat B."/>
            <person name="Reynolds N.K."/>
            <person name="Benny G.L."/>
            <person name="Smith M.E."/>
            <person name="James T.Y."/>
            <person name="Grigoriev I.V."/>
        </authorList>
    </citation>
    <scope>NUCLEOTIDE SEQUENCE [LARGE SCALE GENOMIC DNA]</scope>
</reference>
<dbReference type="Proteomes" id="UP000269721">
    <property type="component" value="Unassembled WGS sequence"/>
</dbReference>
<dbReference type="Pfam" id="PF08325">
    <property type="entry name" value="WLM"/>
    <property type="match status" value="1"/>
</dbReference>
<gene>
    <name evidence="2" type="ORF">BDK51DRAFT_5107</name>
</gene>
<feature type="non-terminal residue" evidence="2">
    <location>
        <position position="171"/>
    </location>
</feature>
<dbReference type="PANTHER" id="PTHR46622:SF1">
    <property type="entry name" value="DNA-DEPENDENT METALLOPROTEASE WSS1"/>
    <property type="match status" value="1"/>
</dbReference>
<sequence>SHVSQKRNWRVPLVREFFPTNPNLLGVNINRGKEICIRLRPYHDEKSFLEFDLLVGTMLHELVHGPHDARFYALLNELNAEYDHHLSRDFREAFEGAGRRIGGPPAGGRAVGGRTAAAAAAEARVRAGQPVGGRRLGGVPTELGALEKALTPGEMAVIAAERRARDRIWCG</sequence>
<feature type="domain" description="WLM" evidence="1">
    <location>
        <begin position="1"/>
        <end position="165"/>
    </location>
</feature>